<protein>
    <recommendedName>
        <fullName evidence="2">3-keto-disaccharide hydrolase domain-containing protein</fullName>
    </recommendedName>
</protein>
<proteinExistence type="predicted"/>
<comment type="caution">
    <text evidence="1">The sequence shown here is derived from an EMBL/GenBank/DDBJ whole genome shotgun (WGS) entry which is preliminary data.</text>
</comment>
<gene>
    <name evidence="1" type="ORF">LCGC14_1885240</name>
</gene>
<reference evidence="1" key="1">
    <citation type="journal article" date="2015" name="Nature">
        <title>Complex archaea that bridge the gap between prokaryotes and eukaryotes.</title>
        <authorList>
            <person name="Spang A."/>
            <person name="Saw J.H."/>
            <person name="Jorgensen S.L."/>
            <person name="Zaremba-Niedzwiedzka K."/>
            <person name="Martijn J."/>
            <person name="Lind A.E."/>
            <person name="van Eijk R."/>
            <person name="Schleper C."/>
            <person name="Guy L."/>
            <person name="Ettema T.J."/>
        </authorList>
    </citation>
    <scope>NUCLEOTIDE SEQUENCE</scope>
</reference>
<organism evidence="1">
    <name type="scientific">marine sediment metagenome</name>
    <dbReference type="NCBI Taxonomy" id="412755"/>
    <lineage>
        <taxon>unclassified sequences</taxon>
        <taxon>metagenomes</taxon>
        <taxon>ecological metagenomes</taxon>
    </lineage>
</organism>
<dbReference type="EMBL" id="LAZR01019481">
    <property type="protein sequence ID" value="KKL92385.1"/>
    <property type="molecule type" value="Genomic_DNA"/>
</dbReference>
<evidence type="ECO:0000313" key="1">
    <source>
        <dbReference type="EMBL" id="KKL92385.1"/>
    </source>
</evidence>
<feature type="non-terminal residue" evidence="1">
    <location>
        <position position="113"/>
    </location>
</feature>
<dbReference type="Gene3D" id="2.60.120.560">
    <property type="entry name" value="Exo-inulinase, domain 1"/>
    <property type="match status" value="1"/>
</dbReference>
<name>A0A0F9IF15_9ZZZZ</name>
<evidence type="ECO:0008006" key="2">
    <source>
        <dbReference type="Google" id="ProtNLM"/>
    </source>
</evidence>
<dbReference type="AlphaFoldDB" id="A0A0F9IF15"/>
<sequence>MKNNKTQSRMPMLPFLAATMLLLLLGRAARAAEDGWTSLGAEDDFGVWLQPTGEWYVAGDAIVDPSDNRRLAGKPGAGVMINGEIGKTPSLVTKRPFDDVEVHLEFMVAKGSN</sequence>
<accession>A0A0F9IF15</accession>